<dbReference type="SUPFAM" id="SSF52540">
    <property type="entry name" value="P-loop containing nucleoside triphosphate hydrolases"/>
    <property type="match status" value="1"/>
</dbReference>
<dbReference type="AlphaFoldDB" id="Q1JXN4"/>
<dbReference type="EMBL" id="AAEW02000015">
    <property type="protein sequence ID" value="EAT14928.1"/>
    <property type="molecule type" value="Genomic_DNA"/>
</dbReference>
<keyword evidence="3" id="KW-1185">Reference proteome</keyword>
<dbReference type="InterPro" id="IPR049945">
    <property type="entry name" value="AAA_22"/>
</dbReference>
<evidence type="ECO:0000313" key="2">
    <source>
        <dbReference type="EMBL" id="EAT14928.1"/>
    </source>
</evidence>
<evidence type="ECO:0000259" key="1">
    <source>
        <dbReference type="Pfam" id="PF13401"/>
    </source>
</evidence>
<reference evidence="2" key="2">
    <citation type="submission" date="2006-05" db="EMBL/GenBank/DDBJ databases">
        <title>Sequencing of the draft genome and assembly of Desulfuromonas acetoxidans DSM 684.</title>
        <authorList>
            <consortium name="US DOE Joint Genome Institute (JGI-PGF)"/>
            <person name="Copeland A."/>
            <person name="Lucas S."/>
            <person name="Lapidus A."/>
            <person name="Barry K."/>
            <person name="Detter J.C."/>
            <person name="Glavina del Rio T."/>
            <person name="Hammon N."/>
            <person name="Israni S."/>
            <person name="Dalin E."/>
            <person name="Tice H."/>
            <person name="Bruce D."/>
            <person name="Pitluck S."/>
            <person name="Richardson P."/>
        </authorList>
    </citation>
    <scope>NUCLEOTIDE SEQUENCE [LARGE SCALE GENOMIC DNA]</scope>
    <source>
        <strain evidence="2">DSM 684</strain>
    </source>
</reference>
<dbReference type="GO" id="GO:0016887">
    <property type="term" value="F:ATP hydrolysis activity"/>
    <property type="evidence" value="ECO:0007669"/>
    <property type="project" value="InterPro"/>
</dbReference>
<dbReference type="RefSeq" id="WP_006001742.1">
    <property type="nucleotide sequence ID" value="NZ_AAEW02000015.1"/>
</dbReference>
<dbReference type="InterPro" id="IPR027417">
    <property type="entry name" value="P-loop_NTPase"/>
</dbReference>
<organism evidence="2 3">
    <name type="scientific">Desulfuromonas acetoxidans (strain DSM 684 / 11070)</name>
    <dbReference type="NCBI Taxonomy" id="281689"/>
    <lineage>
        <taxon>Bacteria</taxon>
        <taxon>Pseudomonadati</taxon>
        <taxon>Thermodesulfobacteriota</taxon>
        <taxon>Desulfuromonadia</taxon>
        <taxon>Desulfuromonadales</taxon>
        <taxon>Desulfuromonadaceae</taxon>
        <taxon>Desulfuromonas</taxon>
    </lineage>
</organism>
<reference evidence="2" key="1">
    <citation type="submission" date="2006-05" db="EMBL/GenBank/DDBJ databases">
        <title>Annotation of the draft genome assembly of Desulfuromonas acetoxidans DSM 684.</title>
        <authorList>
            <consortium name="US DOE Joint Genome Institute (JGI-ORNL)"/>
            <person name="Larimer F."/>
            <person name="Land M."/>
            <person name="Hauser L."/>
        </authorList>
    </citation>
    <scope>NUCLEOTIDE SEQUENCE [LARGE SCALE GENOMIC DNA]</scope>
    <source>
        <strain evidence="2">DSM 684</strain>
    </source>
</reference>
<sequence length="417" mass="47725">MIFSRPKITEVFTPRRAEVNPKMYVNRPFHEKTLKRSVDGSLHTIISGESGNGKSWLYKKVALDQNWKVFPGNFSNAARLGSLTAEIFNAIVPKGSKEWIAHEETINAELSALVAKGGANAKRSYSIKTAELLEKSFEVGRREAGNRTAVLVLDNLEAIFTKKELMTELGNILLLLDDERYAQHKIKILIVGVPANIVEYYQSIENLEPIGNRVEELFHVQSLKEEQVKIFLIKGFQEQLKVKLSDTALDEWSKHIYKSTLGIAQRLHEYCERLSYIIEDNGWEIPSHILDDADWEFSASSLYKAYSVVDKCMNERETRTARRNQVLYALGCIDQTSFDYSLVEKIVRQEFPKTTKGVSLGISQILSDLSKSEMHLLRKTAKGNAYRFTDPKYLMCIRLMLVIDKEKETISKKHLKR</sequence>
<dbReference type="OrthoDB" id="8477364at2"/>
<feature type="domain" description="ORC1/DEAH AAA+ ATPase" evidence="1">
    <location>
        <begin position="42"/>
        <end position="196"/>
    </location>
</feature>
<gene>
    <name evidence="2" type="ORF">Dace_0706</name>
</gene>
<name>Q1JXN4_DESA6</name>
<dbReference type="Proteomes" id="UP000005695">
    <property type="component" value="Unassembled WGS sequence"/>
</dbReference>
<dbReference type="Pfam" id="PF13401">
    <property type="entry name" value="AAA_22"/>
    <property type="match status" value="1"/>
</dbReference>
<evidence type="ECO:0000313" key="3">
    <source>
        <dbReference type="Proteomes" id="UP000005695"/>
    </source>
</evidence>
<accession>Q1JXN4</accession>
<comment type="caution">
    <text evidence="2">The sequence shown here is derived from an EMBL/GenBank/DDBJ whole genome shotgun (WGS) entry which is preliminary data.</text>
</comment>
<protein>
    <recommendedName>
        <fullName evidence="1">ORC1/DEAH AAA+ ATPase domain-containing protein</fullName>
    </recommendedName>
</protein>
<dbReference type="Gene3D" id="3.40.50.300">
    <property type="entry name" value="P-loop containing nucleotide triphosphate hydrolases"/>
    <property type="match status" value="1"/>
</dbReference>
<proteinExistence type="predicted"/>